<keyword evidence="5 9" id="KW-0297">G-protein coupled receptor</keyword>
<feature type="transmembrane region" description="Helical" evidence="10">
    <location>
        <begin position="73"/>
        <end position="98"/>
    </location>
</feature>
<proteinExistence type="inferred from homology"/>
<keyword evidence="7 9" id="KW-0675">Receptor</keyword>
<dbReference type="EnsemblMetazoa" id="G2824.1">
    <property type="protein sequence ID" value="G2824.1:cds"/>
    <property type="gene ID" value="G2824"/>
</dbReference>
<evidence type="ECO:0000256" key="3">
    <source>
        <dbReference type="ARBA" id="ARBA00022692"/>
    </source>
</evidence>
<evidence type="ECO:0000256" key="9">
    <source>
        <dbReference type="RuleBase" id="RU000688"/>
    </source>
</evidence>
<dbReference type="PROSITE" id="PS50262">
    <property type="entry name" value="G_PROTEIN_RECEP_F1_2"/>
    <property type="match status" value="1"/>
</dbReference>
<feature type="transmembrane region" description="Helical" evidence="10">
    <location>
        <begin position="150"/>
        <end position="168"/>
    </location>
</feature>
<evidence type="ECO:0000256" key="4">
    <source>
        <dbReference type="ARBA" id="ARBA00022989"/>
    </source>
</evidence>
<feature type="transmembrane region" description="Helical" evidence="10">
    <location>
        <begin position="246"/>
        <end position="271"/>
    </location>
</feature>
<keyword evidence="4 10" id="KW-1133">Transmembrane helix</keyword>
<dbReference type="PRINTS" id="PR00237">
    <property type="entry name" value="GPCRRHODOPSN"/>
</dbReference>
<dbReference type="OrthoDB" id="5975505at2759"/>
<dbReference type="Gene3D" id="1.20.1070.10">
    <property type="entry name" value="Rhodopsin 7-helix transmembrane proteins"/>
    <property type="match status" value="1"/>
</dbReference>
<evidence type="ECO:0000313" key="12">
    <source>
        <dbReference type="EnsemblMetazoa" id="G2824.2:cds"/>
    </source>
</evidence>
<reference evidence="12" key="1">
    <citation type="submission" date="2022-08" db="UniProtKB">
        <authorList>
            <consortium name="EnsemblMetazoa"/>
        </authorList>
    </citation>
    <scope>IDENTIFICATION</scope>
    <source>
        <strain evidence="12">05x7-T-G4-1.051#20</strain>
    </source>
</reference>
<dbReference type="EnsemblMetazoa" id="G2824.11">
    <property type="protein sequence ID" value="G2824.11:cds"/>
    <property type="gene ID" value="G2824"/>
</dbReference>
<name>A0A8W8LJ02_MAGGI</name>
<sequence length="406" mass="46285">MSNFLGSLASEFGEFNFTEYNITNEIEGNASEQNTSYFLNHNSDYDGSFFYFDYDLAQIPYPKEKKAVPFVEALIKIVACTVTSVVSLVGNFLVILVVAYNKRLRTTTNFYIVNLAVADLLVTLSCYWVGTVADLTDGWILGAFFCKFNAFAQVTSLVASIMSLMLIACDRFFGIVYAMKAHVIERKACHSIIVIWVFSIAAGTPMLVKKKLMSRQWLDYTEMWCDDAWELKTFGGGTEKFRPGRMAYYTIISFILYFIPLVVMAVAYVCVIRTLWTSKAPGERTTKDVNIQTKVKRKVVIMLVFILAVFGLCWMPLQVAMLYSEYKPLTDTLWEGYEDFYYIAQVLAFSNSAINPLLYAGFNDNFRKGFKQMFGCYKKKRYTTLSKVDGEDTYHSSTTMTPVTKM</sequence>
<evidence type="ECO:0000256" key="5">
    <source>
        <dbReference type="ARBA" id="ARBA00023040"/>
    </source>
</evidence>
<keyword evidence="6 10" id="KW-0472">Membrane</keyword>
<feature type="domain" description="G-protein coupled receptors family 1 profile" evidence="11">
    <location>
        <begin position="90"/>
        <end position="359"/>
    </location>
</feature>
<feature type="transmembrane region" description="Helical" evidence="10">
    <location>
        <begin position="299"/>
        <end position="320"/>
    </location>
</feature>
<evidence type="ECO:0000256" key="10">
    <source>
        <dbReference type="SAM" id="Phobius"/>
    </source>
</evidence>
<keyword evidence="3 9" id="KW-0812">Transmembrane</keyword>
<evidence type="ECO:0000256" key="2">
    <source>
        <dbReference type="ARBA" id="ARBA00010663"/>
    </source>
</evidence>
<comment type="subcellular location">
    <subcellularLocation>
        <location evidence="1">Membrane</location>
        <topology evidence="1">Multi-pass membrane protein</topology>
    </subcellularLocation>
</comment>
<dbReference type="PANTHER" id="PTHR45695:SF28">
    <property type="entry name" value="G-PROTEIN COUPLED RECEPTORS FAMILY 1 PROFILE DOMAIN-CONTAINING PROTEIN"/>
    <property type="match status" value="1"/>
</dbReference>
<organism evidence="12 13">
    <name type="scientific">Magallana gigas</name>
    <name type="common">Pacific oyster</name>
    <name type="synonym">Crassostrea gigas</name>
    <dbReference type="NCBI Taxonomy" id="29159"/>
    <lineage>
        <taxon>Eukaryota</taxon>
        <taxon>Metazoa</taxon>
        <taxon>Spiralia</taxon>
        <taxon>Lophotrochozoa</taxon>
        <taxon>Mollusca</taxon>
        <taxon>Bivalvia</taxon>
        <taxon>Autobranchia</taxon>
        <taxon>Pteriomorphia</taxon>
        <taxon>Ostreida</taxon>
        <taxon>Ostreoidea</taxon>
        <taxon>Ostreidae</taxon>
        <taxon>Magallana</taxon>
    </lineage>
</organism>
<dbReference type="EnsemblMetazoa" id="G2824.9">
    <property type="protein sequence ID" value="G2824.9:cds"/>
    <property type="gene ID" value="G2824"/>
</dbReference>
<dbReference type="PANTHER" id="PTHR45695">
    <property type="entry name" value="LEUCOKININ RECEPTOR-RELATED"/>
    <property type="match status" value="1"/>
</dbReference>
<dbReference type="FunFam" id="1.20.1070.10:FF:000291">
    <property type="entry name" value="Predicted protein"/>
    <property type="match status" value="1"/>
</dbReference>
<dbReference type="SUPFAM" id="SSF81321">
    <property type="entry name" value="Family A G protein-coupled receptor-like"/>
    <property type="match status" value="1"/>
</dbReference>
<dbReference type="OMA" id="AMKAHVI"/>
<evidence type="ECO:0000256" key="1">
    <source>
        <dbReference type="ARBA" id="ARBA00004141"/>
    </source>
</evidence>
<feature type="transmembrane region" description="Helical" evidence="10">
    <location>
        <begin position="110"/>
        <end position="130"/>
    </location>
</feature>
<evidence type="ECO:0000256" key="6">
    <source>
        <dbReference type="ARBA" id="ARBA00023136"/>
    </source>
</evidence>
<evidence type="ECO:0000256" key="8">
    <source>
        <dbReference type="ARBA" id="ARBA00023224"/>
    </source>
</evidence>
<evidence type="ECO:0000259" key="11">
    <source>
        <dbReference type="PROSITE" id="PS50262"/>
    </source>
</evidence>
<feature type="transmembrane region" description="Helical" evidence="10">
    <location>
        <begin position="188"/>
        <end position="208"/>
    </location>
</feature>
<dbReference type="Pfam" id="PF00001">
    <property type="entry name" value="7tm_1"/>
    <property type="match status" value="1"/>
</dbReference>
<dbReference type="PRINTS" id="PR01012">
    <property type="entry name" value="NRPEPTIDEYR"/>
</dbReference>
<dbReference type="InterPro" id="IPR000611">
    <property type="entry name" value="NPY_rcpt"/>
</dbReference>
<dbReference type="EnsemblMetazoa" id="G2824.7">
    <property type="protein sequence ID" value="G2824.7:cds"/>
    <property type="gene ID" value="G2824"/>
</dbReference>
<protein>
    <recommendedName>
        <fullName evidence="11">G-protein coupled receptors family 1 profile domain-containing protein</fullName>
    </recommendedName>
</protein>
<dbReference type="Proteomes" id="UP000005408">
    <property type="component" value="Unassembled WGS sequence"/>
</dbReference>
<keyword evidence="13" id="KW-1185">Reference proteome</keyword>
<dbReference type="InterPro" id="IPR000276">
    <property type="entry name" value="GPCR_Rhodpsn"/>
</dbReference>
<dbReference type="EnsemblMetazoa" id="G2824.2">
    <property type="protein sequence ID" value="G2824.2:cds"/>
    <property type="gene ID" value="G2824"/>
</dbReference>
<accession>A0A8W8LJ02</accession>
<dbReference type="InterPro" id="IPR017452">
    <property type="entry name" value="GPCR_Rhodpsn_7TM"/>
</dbReference>
<dbReference type="GO" id="GO:0005886">
    <property type="term" value="C:plasma membrane"/>
    <property type="evidence" value="ECO:0007669"/>
    <property type="project" value="TreeGrafter"/>
</dbReference>
<keyword evidence="8 9" id="KW-0807">Transducer</keyword>
<dbReference type="SMART" id="SM01381">
    <property type="entry name" value="7TM_GPCR_Srsx"/>
    <property type="match status" value="1"/>
</dbReference>
<dbReference type="EnsemblMetazoa" id="G2824.8">
    <property type="protein sequence ID" value="G2824.8:cds"/>
    <property type="gene ID" value="G2824"/>
</dbReference>
<dbReference type="GO" id="GO:0004983">
    <property type="term" value="F:neuropeptide Y receptor activity"/>
    <property type="evidence" value="ECO:0007669"/>
    <property type="project" value="InterPro"/>
</dbReference>
<evidence type="ECO:0000313" key="13">
    <source>
        <dbReference type="Proteomes" id="UP000005408"/>
    </source>
</evidence>
<dbReference type="AlphaFoldDB" id="A0A8W8LJ02"/>
<dbReference type="CDD" id="cd14993">
    <property type="entry name" value="7tmA_CCKR-like"/>
    <property type="match status" value="1"/>
</dbReference>
<comment type="similarity">
    <text evidence="2 9">Belongs to the G-protein coupled receptor 1 family.</text>
</comment>
<evidence type="ECO:0000256" key="7">
    <source>
        <dbReference type="ARBA" id="ARBA00023170"/>
    </source>
</evidence>
<feature type="transmembrane region" description="Helical" evidence="10">
    <location>
        <begin position="340"/>
        <end position="362"/>
    </location>
</feature>
<dbReference type="PROSITE" id="PS00237">
    <property type="entry name" value="G_PROTEIN_RECEP_F1_1"/>
    <property type="match status" value="1"/>
</dbReference>